<evidence type="ECO:0000259" key="1">
    <source>
        <dbReference type="Pfam" id="PF06985"/>
    </source>
</evidence>
<reference evidence="2" key="1">
    <citation type="journal article" date="2021" name="Nat. Commun.">
        <title>Genetic determinants of endophytism in the Arabidopsis root mycobiome.</title>
        <authorList>
            <person name="Mesny F."/>
            <person name="Miyauchi S."/>
            <person name="Thiergart T."/>
            <person name="Pickel B."/>
            <person name="Atanasova L."/>
            <person name="Karlsson M."/>
            <person name="Huettel B."/>
            <person name="Barry K.W."/>
            <person name="Haridas S."/>
            <person name="Chen C."/>
            <person name="Bauer D."/>
            <person name="Andreopoulos W."/>
            <person name="Pangilinan J."/>
            <person name="LaButti K."/>
            <person name="Riley R."/>
            <person name="Lipzen A."/>
            <person name="Clum A."/>
            <person name="Drula E."/>
            <person name="Henrissat B."/>
            <person name="Kohler A."/>
            <person name="Grigoriev I.V."/>
            <person name="Martin F.M."/>
            <person name="Hacquard S."/>
        </authorList>
    </citation>
    <scope>NUCLEOTIDE SEQUENCE</scope>
    <source>
        <strain evidence="2">MPI-SDFR-AT-0117</strain>
    </source>
</reference>
<evidence type="ECO:0000313" key="2">
    <source>
        <dbReference type="EMBL" id="KAH6685765.1"/>
    </source>
</evidence>
<proteinExistence type="predicted"/>
<feature type="domain" description="Heterokaryon incompatibility" evidence="1">
    <location>
        <begin position="47"/>
        <end position="192"/>
    </location>
</feature>
<dbReference type="InterPro" id="IPR052895">
    <property type="entry name" value="HetReg/Transcr_Mod"/>
</dbReference>
<dbReference type="PANTHER" id="PTHR24148">
    <property type="entry name" value="ANKYRIN REPEAT DOMAIN-CONTAINING PROTEIN 39 HOMOLOG-RELATED"/>
    <property type="match status" value="1"/>
</dbReference>
<evidence type="ECO:0000313" key="3">
    <source>
        <dbReference type="Proteomes" id="UP000770015"/>
    </source>
</evidence>
<accession>A0A9P8VA35</accession>
<sequence length="359" mass="40805">MRHEIDQRIYPALPARHIRVLRLHPGAAEDPLRATLCDISLDSVLNFEALSYTWGSPTYEDDLFLGEQRYPLVITKSLNEPLVALRLRNRDRDIWVDQVCINQGDTEEKSTQIQLMAEIYANANRVISWLGTPTPDTPSGMAILAYLVGTDSTGEWGGADAPWNSLDTTDLVRSVNDILSRPYFSRVWVVQEASLARRVMLQVGSECLEWSRGISTRRFLARIKMAELVHLRQESNVAIVDFRPLRDLLEQSLAYDARRNGSHEIPSLLDIAHSFRDRNCLDPRDKIYGVMGLVTAAQVAGFVPNYASAWEETYEQFYQLVERQIVADSDRILRGSEKERPREVTSVVQCPSCSRILQV</sequence>
<dbReference type="Proteomes" id="UP000770015">
    <property type="component" value="Unassembled WGS sequence"/>
</dbReference>
<name>A0A9P8VA35_9PEZI</name>
<dbReference type="Pfam" id="PF06985">
    <property type="entry name" value="HET"/>
    <property type="match status" value="1"/>
</dbReference>
<dbReference type="InterPro" id="IPR010730">
    <property type="entry name" value="HET"/>
</dbReference>
<gene>
    <name evidence="2" type="ORF">F5X68DRAFT_232743</name>
</gene>
<dbReference type="OrthoDB" id="4850135at2759"/>
<comment type="caution">
    <text evidence="2">The sequence shown here is derived from an EMBL/GenBank/DDBJ whole genome shotgun (WGS) entry which is preliminary data.</text>
</comment>
<protein>
    <submittedName>
        <fullName evidence="2">Heterokaryon incompatibility protein-domain-containing protein</fullName>
    </submittedName>
</protein>
<organism evidence="2 3">
    <name type="scientific">Plectosphaerella plurivora</name>
    <dbReference type="NCBI Taxonomy" id="936078"/>
    <lineage>
        <taxon>Eukaryota</taxon>
        <taxon>Fungi</taxon>
        <taxon>Dikarya</taxon>
        <taxon>Ascomycota</taxon>
        <taxon>Pezizomycotina</taxon>
        <taxon>Sordariomycetes</taxon>
        <taxon>Hypocreomycetidae</taxon>
        <taxon>Glomerellales</taxon>
        <taxon>Plectosphaerellaceae</taxon>
        <taxon>Plectosphaerella</taxon>
    </lineage>
</organism>
<dbReference type="EMBL" id="JAGSXJ010000014">
    <property type="protein sequence ID" value="KAH6685765.1"/>
    <property type="molecule type" value="Genomic_DNA"/>
</dbReference>
<dbReference type="AlphaFoldDB" id="A0A9P8VA35"/>
<keyword evidence="3" id="KW-1185">Reference proteome</keyword>
<dbReference type="PANTHER" id="PTHR24148:SF64">
    <property type="entry name" value="HETEROKARYON INCOMPATIBILITY DOMAIN-CONTAINING PROTEIN"/>
    <property type="match status" value="1"/>
</dbReference>